<dbReference type="EMBL" id="RDQH01000341">
    <property type="protein sequence ID" value="RXH75609.1"/>
    <property type="molecule type" value="Genomic_DNA"/>
</dbReference>
<comment type="caution">
    <text evidence="1">The sequence shown here is derived from an EMBL/GenBank/DDBJ whole genome shotgun (WGS) entry which is preliminary data.</text>
</comment>
<proteinExistence type="predicted"/>
<accession>A0A498HYA3</accession>
<dbReference type="AlphaFoldDB" id="A0A498HYA3"/>
<sequence length="60" mass="6850">MEYGHVASQCTARADSLRQVWFAIWVERAWTEYISLSSGSVMNFEREISVGKCQIFGEMG</sequence>
<evidence type="ECO:0000313" key="2">
    <source>
        <dbReference type="Proteomes" id="UP000290289"/>
    </source>
</evidence>
<keyword evidence="2" id="KW-1185">Reference proteome</keyword>
<reference evidence="1 2" key="1">
    <citation type="submission" date="2018-10" db="EMBL/GenBank/DDBJ databases">
        <title>A high-quality apple genome assembly.</title>
        <authorList>
            <person name="Hu J."/>
        </authorList>
    </citation>
    <scope>NUCLEOTIDE SEQUENCE [LARGE SCALE GENOMIC DNA]</scope>
    <source>
        <strain evidence="2">cv. HFTH1</strain>
        <tissue evidence="1">Young leaf</tissue>
    </source>
</reference>
<protein>
    <submittedName>
        <fullName evidence="1">Uncharacterized protein</fullName>
    </submittedName>
</protein>
<gene>
    <name evidence="1" type="ORF">DVH24_039308</name>
</gene>
<evidence type="ECO:0000313" key="1">
    <source>
        <dbReference type="EMBL" id="RXH75609.1"/>
    </source>
</evidence>
<dbReference type="Proteomes" id="UP000290289">
    <property type="component" value="Chromosome 15"/>
</dbReference>
<organism evidence="1 2">
    <name type="scientific">Malus domestica</name>
    <name type="common">Apple</name>
    <name type="synonym">Pyrus malus</name>
    <dbReference type="NCBI Taxonomy" id="3750"/>
    <lineage>
        <taxon>Eukaryota</taxon>
        <taxon>Viridiplantae</taxon>
        <taxon>Streptophyta</taxon>
        <taxon>Embryophyta</taxon>
        <taxon>Tracheophyta</taxon>
        <taxon>Spermatophyta</taxon>
        <taxon>Magnoliopsida</taxon>
        <taxon>eudicotyledons</taxon>
        <taxon>Gunneridae</taxon>
        <taxon>Pentapetalae</taxon>
        <taxon>rosids</taxon>
        <taxon>fabids</taxon>
        <taxon>Rosales</taxon>
        <taxon>Rosaceae</taxon>
        <taxon>Amygdaloideae</taxon>
        <taxon>Maleae</taxon>
        <taxon>Malus</taxon>
    </lineage>
</organism>
<name>A0A498HYA3_MALDO</name>